<dbReference type="Proteomes" id="UP000663850">
    <property type="component" value="Unassembled WGS sequence"/>
</dbReference>
<gene>
    <name evidence="1" type="ORF">RDB_LOCUS51078</name>
</gene>
<proteinExistence type="predicted"/>
<dbReference type="AlphaFoldDB" id="A0A8H3GLN3"/>
<organism evidence="1 2">
    <name type="scientific">Rhizoctonia solani</name>
    <dbReference type="NCBI Taxonomy" id="456999"/>
    <lineage>
        <taxon>Eukaryota</taxon>
        <taxon>Fungi</taxon>
        <taxon>Dikarya</taxon>
        <taxon>Basidiomycota</taxon>
        <taxon>Agaricomycotina</taxon>
        <taxon>Agaricomycetes</taxon>
        <taxon>Cantharellales</taxon>
        <taxon>Ceratobasidiaceae</taxon>
        <taxon>Rhizoctonia</taxon>
    </lineage>
</organism>
<accession>A0A8H3GLN3</accession>
<evidence type="ECO:0000313" key="2">
    <source>
        <dbReference type="Proteomes" id="UP000663850"/>
    </source>
</evidence>
<dbReference type="EMBL" id="CAJMWZ010002704">
    <property type="protein sequence ID" value="CAE6460633.1"/>
    <property type="molecule type" value="Genomic_DNA"/>
</dbReference>
<sequence length="42" mass="4669">HKLNRRWYTSNVLRSVKTMVVVAGYAAPAVLEPQQHVAAAHV</sequence>
<reference evidence="1" key="1">
    <citation type="submission" date="2021-01" db="EMBL/GenBank/DDBJ databases">
        <authorList>
            <person name="Kaushik A."/>
        </authorList>
    </citation>
    <scope>NUCLEOTIDE SEQUENCE</scope>
    <source>
        <strain evidence="1">Type strain: AG8-Rh-89/</strain>
    </source>
</reference>
<protein>
    <submittedName>
        <fullName evidence="1">Uncharacterized protein</fullName>
    </submittedName>
</protein>
<feature type="non-terminal residue" evidence="1">
    <location>
        <position position="1"/>
    </location>
</feature>
<evidence type="ECO:0000313" key="1">
    <source>
        <dbReference type="EMBL" id="CAE6460633.1"/>
    </source>
</evidence>
<name>A0A8H3GLN3_9AGAM</name>
<comment type="caution">
    <text evidence="1">The sequence shown here is derived from an EMBL/GenBank/DDBJ whole genome shotgun (WGS) entry which is preliminary data.</text>
</comment>